<proteinExistence type="predicted"/>
<dbReference type="PANTHER" id="PTHR23050">
    <property type="entry name" value="CALCIUM BINDING PROTEIN"/>
    <property type="match status" value="1"/>
</dbReference>
<dbReference type="SMART" id="SM00054">
    <property type="entry name" value="EFh"/>
    <property type="match status" value="4"/>
</dbReference>
<dbReference type="SUPFAM" id="SSF47473">
    <property type="entry name" value="EF-hand"/>
    <property type="match status" value="1"/>
</dbReference>
<gene>
    <name evidence="4" type="ORF">CAPTEDRAFT_153450</name>
</gene>
<keyword evidence="6" id="KW-1185">Reference proteome</keyword>
<dbReference type="STRING" id="283909.R7U8M7"/>
<keyword evidence="1" id="KW-0677">Repeat</keyword>
<reference evidence="5" key="3">
    <citation type="submission" date="2015-06" db="UniProtKB">
        <authorList>
            <consortium name="EnsemblMetazoa"/>
        </authorList>
    </citation>
    <scope>IDENTIFICATION</scope>
</reference>
<reference evidence="6" key="1">
    <citation type="submission" date="2012-12" db="EMBL/GenBank/DDBJ databases">
        <authorList>
            <person name="Hellsten U."/>
            <person name="Grimwood J."/>
            <person name="Chapman J.A."/>
            <person name="Shapiro H."/>
            <person name="Aerts A."/>
            <person name="Otillar R.P."/>
            <person name="Terry A.Y."/>
            <person name="Boore J.L."/>
            <person name="Simakov O."/>
            <person name="Marletaz F."/>
            <person name="Cho S.-J."/>
            <person name="Edsinger-Gonzales E."/>
            <person name="Havlak P."/>
            <person name="Kuo D.-H."/>
            <person name="Larsson T."/>
            <person name="Lv J."/>
            <person name="Arendt D."/>
            <person name="Savage R."/>
            <person name="Osoegawa K."/>
            <person name="de Jong P."/>
            <person name="Lindberg D.R."/>
            <person name="Seaver E.C."/>
            <person name="Weisblat D.A."/>
            <person name="Putnam N.H."/>
            <person name="Grigoriev I.V."/>
            <person name="Rokhsar D.S."/>
        </authorList>
    </citation>
    <scope>NUCLEOTIDE SEQUENCE</scope>
    <source>
        <strain evidence="6">I ESC-2004</strain>
    </source>
</reference>
<evidence type="ECO:0000313" key="5">
    <source>
        <dbReference type="EnsemblMetazoa" id="CapteP153450"/>
    </source>
</evidence>
<accession>R7U8M7</accession>
<dbReference type="PROSITE" id="PS50222">
    <property type="entry name" value="EF_HAND_2"/>
    <property type="match status" value="4"/>
</dbReference>
<dbReference type="OMA" id="KLANEDM"/>
<feature type="domain" description="EF-hand" evidence="3">
    <location>
        <begin position="53"/>
        <end position="88"/>
    </location>
</feature>
<protein>
    <recommendedName>
        <fullName evidence="3">EF-hand domain-containing protein</fullName>
    </recommendedName>
</protein>
<dbReference type="InterPro" id="IPR050145">
    <property type="entry name" value="Centrin_CML-like"/>
</dbReference>
<feature type="domain" description="EF-hand" evidence="3">
    <location>
        <begin position="89"/>
        <end position="124"/>
    </location>
</feature>
<name>R7U8M7_CAPTE</name>
<dbReference type="InterPro" id="IPR018247">
    <property type="entry name" value="EF_Hand_1_Ca_BS"/>
</dbReference>
<evidence type="ECO:0000313" key="4">
    <source>
        <dbReference type="EMBL" id="ELU00052.1"/>
    </source>
</evidence>
<evidence type="ECO:0000256" key="2">
    <source>
        <dbReference type="ARBA" id="ARBA00022837"/>
    </source>
</evidence>
<dbReference type="PROSITE" id="PS00018">
    <property type="entry name" value="EF_HAND_1"/>
    <property type="match status" value="4"/>
</dbReference>
<evidence type="ECO:0000313" key="6">
    <source>
        <dbReference type="Proteomes" id="UP000014760"/>
    </source>
</evidence>
<dbReference type="Proteomes" id="UP000014760">
    <property type="component" value="Unassembled WGS sequence"/>
</dbReference>
<evidence type="ECO:0000259" key="3">
    <source>
        <dbReference type="PROSITE" id="PS50222"/>
    </source>
</evidence>
<dbReference type="EMBL" id="KB306242">
    <property type="protein sequence ID" value="ELU00052.1"/>
    <property type="molecule type" value="Genomic_DNA"/>
</dbReference>
<feature type="domain" description="EF-hand" evidence="3">
    <location>
        <begin position="162"/>
        <end position="193"/>
    </location>
</feature>
<dbReference type="Gene3D" id="1.10.238.10">
    <property type="entry name" value="EF-hand"/>
    <property type="match status" value="2"/>
</dbReference>
<dbReference type="EnsemblMetazoa" id="CapteT153450">
    <property type="protein sequence ID" value="CapteP153450"/>
    <property type="gene ID" value="CapteG153450"/>
</dbReference>
<dbReference type="CDD" id="cd00051">
    <property type="entry name" value="EFh"/>
    <property type="match status" value="2"/>
</dbReference>
<evidence type="ECO:0000256" key="1">
    <source>
        <dbReference type="ARBA" id="ARBA00022737"/>
    </source>
</evidence>
<dbReference type="AlphaFoldDB" id="R7U8M7"/>
<dbReference type="InterPro" id="IPR002048">
    <property type="entry name" value="EF_hand_dom"/>
</dbReference>
<keyword evidence="2" id="KW-0106">Calcium</keyword>
<dbReference type="Pfam" id="PF13499">
    <property type="entry name" value="EF-hand_7"/>
    <property type="match status" value="2"/>
</dbReference>
<reference evidence="4 6" key="2">
    <citation type="journal article" date="2013" name="Nature">
        <title>Insights into bilaterian evolution from three spiralian genomes.</title>
        <authorList>
            <person name="Simakov O."/>
            <person name="Marletaz F."/>
            <person name="Cho S.J."/>
            <person name="Edsinger-Gonzales E."/>
            <person name="Havlak P."/>
            <person name="Hellsten U."/>
            <person name="Kuo D.H."/>
            <person name="Larsson T."/>
            <person name="Lv J."/>
            <person name="Arendt D."/>
            <person name="Savage R."/>
            <person name="Osoegawa K."/>
            <person name="de Jong P."/>
            <person name="Grimwood J."/>
            <person name="Chapman J.A."/>
            <person name="Shapiro H."/>
            <person name="Aerts A."/>
            <person name="Otillar R.P."/>
            <person name="Terry A.Y."/>
            <person name="Boore J.L."/>
            <person name="Grigoriev I.V."/>
            <person name="Lindberg D.R."/>
            <person name="Seaver E.C."/>
            <person name="Weisblat D.A."/>
            <person name="Putnam N.H."/>
            <person name="Rokhsar D.S."/>
        </authorList>
    </citation>
    <scope>NUCLEOTIDE SEQUENCE</scope>
    <source>
        <strain evidence="4 6">I ESC-2004</strain>
    </source>
</reference>
<dbReference type="FunFam" id="1.10.238.10:FF:000001">
    <property type="entry name" value="Calmodulin 1"/>
    <property type="match status" value="1"/>
</dbReference>
<feature type="domain" description="EF-hand" evidence="3">
    <location>
        <begin position="126"/>
        <end position="161"/>
    </location>
</feature>
<dbReference type="HOGENOM" id="CLU_061288_2_1_1"/>
<dbReference type="InterPro" id="IPR011992">
    <property type="entry name" value="EF-hand-dom_pair"/>
</dbReference>
<dbReference type="GO" id="GO:0005509">
    <property type="term" value="F:calcium ion binding"/>
    <property type="evidence" value="ECO:0007669"/>
    <property type="project" value="InterPro"/>
</dbReference>
<dbReference type="OrthoDB" id="26525at2759"/>
<dbReference type="EMBL" id="AMQN01009791">
    <property type="status" value="NOT_ANNOTATED_CDS"/>
    <property type="molecule type" value="Genomic_DNA"/>
</dbReference>
<sequence>MVFVQLKRAFGVGKAAKKAPKMKESKSTSVSKKLRNLVPSLGTGATEDDLTEEQISDMAEAFSVFDKNGDGVISIDELGQILRSLGENPTEKELVNTINQVDVDGSGTIDFSEFVSLMTKKYGENDMEEDIRQAFRLFDRDGSGSISAGELRAMMTKLGDCFTDEEVDEMLQEADVDGDGEIDYEEFARMILS</sequence>
<organism evidence="4">
    <name type="scientific">Capitella teleta</name>
    <name type="common">Polychaete worm</name>
    <dbReference type="NCBI Taxonomy" id="283909"/>
    <lineage>
        <taxon>Eukaryota</taxon>
        <taxon>Metazoa</taxon>
        <taxon>Spiralia</taxon>
        <taxon>Lophotrochozoa</taxon>
        <taxon>Annelida</taxon>
        <taxon>Polychaeta</taxon>
        <taxon>Sedentaria</taxon>
        <taxon>Scolecida</taxon>
        <taxon>Capitellidae</taxon>
        <taxon>Capitella</taxon>
    </lineage>
</organism>